<dbReference type="InterPro" id="IPR029058">
    <property type="entry name" value="AB_hydrolase_fold"/>
</dbReference>
<keyword evidence="5" id="KW-0808">Transferase</keyword>
<evidence type="ECO:0000256" key="5">
    <source>
        <dbReference type="ARBA" id="ARBA00022679"/>
    </source>
</evidence>
<dbReference type="EMBL" id="JAMTCK010000004">
    <property type="protein sequence ID" value="MCP2165092.1"/>
    <property type="molecule type" value="Genomic_DNA"/>
</dbReference>
<dbReference type="Gene3D" id="3.40.50.1820">
    <property type="entry name" value="alpha/beta hydrolase"/>
    <property type="match status" value="1"/>
</dbReference>
<keyword evidence="10" id="KW-1133">Transmembrane helix</keyword>
<organism evidence="11 12">
    <name type="scientific">Goodfellowiella coeruleoviolacea</name>
    <dbReference type="NCBI Taxonomy" id="334858"/>
    <lineage>
        <taxon>Bacteria</taxon>
        <taxon>Bacillati</taxon>
        <taxon>Actinomycetota</taxon>
        <taxon>Actinomycetes</taxon>
        <taxon>Pseudonocardiales</taxon>
        <taxon>Pseudonocardiaceae</taxon>
        <taxon>Goodfellowiella</taxon>
    </lineage>
</organism>
<dbReference type="Proteomes" id="UP001206128">
    <property type="component" value="Unassembled WGS sequence"/>
</dbReference>
<evidence type="ECO:0000256" key="10">
    <source>
        <dbReference type="SAM" id="Phobius"/>
    </source>
</evidence>
<dbReference type="GO" id="GO:0050348">
    <property type="term" value="F:trehalose O-mycolyltransferase activity"/>
    <property type="evidence" value="ECO:0007669"/>
    <property type="project" value="UniProtKB-EC"/>
</dbReference>
<evidence type="ECO:0000256" key="6">
    <source>
        <dbReference type="ARBA" id="ARBA00023315"/>
    </source>
</evidence>
<evidence type="ECO:0000313" key="12">
    <source>
        <dbReference type="Proteomes" id="UP001206128"/>
    </source>
</evidence>
<dbReference type="EC" id="2.3.1.122" evidence="3"/>
<evidence type="ECO:0000313" key="11">
    <source>
        <dbReference type="EMBL" id="MCP2165092.1"/>
    </source>
</evidence>
<dbReference type="InterPro" id="IPR050583">
    <property type="entry name" value="Mycobacterial_A85_antigen"/>
</dbReference>
<dbReference type="PROSITE" id="PS51318">
    <property type="entry name" value="TAT"/>
    <property type="match status" value="1"/>
</dbReference>
<dbReference type="AlphaFoldDB" id="A0AAE3GB82"/>
<dbReference type="InterPro" id="IPR000801">
    <property type="entry name" value="Esterase-like"/>
</dbReference>
<evidence type="ECO:0000256" key="7">
    <source>
        <dbReference type="ARBA" id="ARBA00032572"/>
    </source>
</evidence>
<keyword evidence="11" id="KW-0378">Hydrolase</keyword>
<comment type="similarity">
    <text evidence="2">Belongs to the mycobacterial A85 antigen family.</text>
</comment>
<dbReference type="GO" id="GO:0016787">
    <property type="term" value="F:hydrolase activity"/>
    <property type="evidence" value="ECO:0007669"/>
    <property type="project" value="UniProtKB-KW"/>
</dbReference>
<accession>A0AAE3GB82</accession>
<keyword evidence="10" id="KW-0812">Transmembrane</keyword>
<keyword evidence="12" id="KW-1185">Reference proteome</keyword>
<evidence type="ECO:0000256" key="2">
    <source>
        <dbReference type="ARBA" id="ARBA00005874"/>
    </source>
</evidence>
<dbReference type="PANTHER" id="PTHR48098">
    <property type="entry name" value="ENTEROCHELIN ESTERASE-RELATED"/>
    <property type="match status" value="1"/>
</dbReference>
<feature type="transmembrane region" description="Helical" evidence="10">
    <location>
        <begin position="44"/>
        <end position="63"/>
    </location>
</feature>
<dbReference type="InterPro" id="IPR006311">
    <property type="entry name" value="TAT_signal"/>
</dbReference>
<comment type="caution">
    <text evidence="11">The sequence shown here is derived from an EMBL/GenBank/DDBJ whole genome shotgun (WGS) entry which is preliminary data.</text>
</comment>
<dbReference type="PANTHER" id="PTHR48098:SF1">
    <property type="entry name" value="DIACYLGLYCEROL ACYLTRANSFERASE_MYCOLYLTRANSFERASE AG85A"/>
    <property type="match status" value="1"/>
</dbReference>
<proteinExistence type="inferred from homology"/>
<name>A0AAE3GB82_9PSEU</name>
<feature type="region of interest" description="Disordered" evidence="9">
    <location>
        <begin position="1"/>
        <end position="35"/>
    </location>
</feature>
<evidence type="ECO:0000256" key="8">
    <source>
        <dbReference type="ARBA" id="ARBA00048109"/>
    </source>
</evidence>
<dbReference type="Pfam" id="PF00756">
    <property type="entry name" value="Esterase"/>
    <property type="match status" value="1"/>
</dbReference>
<keyword evidence="6" id="KW-0012">Acyltransferase</keyword>
<dbReference type="EC" id="2.3.1.20" evidence="4"/>
<keyword evidence="10" id="KW-0472">Membrane</keyword>
<evidence type="ECO:0000256" key="4">
    <source>
        <dbReference type="ARBA" id="ARBA00013244"/>
    </source>
</evidence>
<gene>
    <name evidence="11" type="ORF">LX83_001941</name>
</gene>
<feature type="compositionally biased region" description="Pro residues" evidence="9">
    <location>
        <begin position="16"/>
        <end position="26"/>
    </location>
</feature>
<comment type="catalytic activity">
    <reaction evidence="1">
        <text>2 alpha,alpha'-trehalose 6-mycolate = alpha,alpha'-trehalose 6,6'-bismycolate + alpha,alpha-trehalose</text>
        <dbReference type="Rhea" id="RHEA:23472"/>
        <dbReference type="ChEBI" id="CHEBI:16551"/>
        <dbReference type="ChEBI" id="CHEBI:18195"/>
        <dbReference type="ChEBI" id="CHEBI:18234"/>
        <dbReference type="EC" id="2.3.1.122"/>
    </reaction>
</comment>
<evidence type="ECO:0000256" key="1">
    <source>
        <dbReference type="ARBA" id="ARBA00000697"/>
    </source>
</evidence>
<evidence type="ECO:0000256" key="9">
    <source>
        <dbReference type="SAM" id="MobiDB-lite"/>
    </source>
</evidence>
<evidence type="ECO:0000256" key="3">
    <source>
        <dbReference type="ARBA" id="ARBA00012820"/>
    </source>
</evidence>
<sequence>MSEDTDEDDGAGRAQPPRPGPMPPLPTAVDGPPIGRRRLTRRSLLTSAGIAGLVTVGVVGTATSSAPAGRALREALGAAGPTPTRRRAVTRLERVRSAARGQDVDLLTVLPPNVAAEGLPVVLLLHGLNGSARRAPVGGLADVLATSVVNGVVPPFAFVAVDGGNNYWHENVPGDDPMAMLLTEVPGWLAERGFGGAGGLPVACAGVSMGGFGALVYARRRNEQGQPLRALAVISPGLMTSWQEMSKRHAFANEAAWAALDPLRHVDRLGSVPTGVWIGNRDQFVTGTRQFIRAARPAVASVTPGGHDENFYRKITPDVVRFLGSRLRG</sequence>
<dbReference type="GO" id="GO:0004144">
    <property type="term" value="F:diacylglycerol O-acyltransferase activity"/>
    <property type="evidence" value="ECO:0007669"/>
    <property type="project" value="UniProtKB-EC"/>
</dbReference>
<comment type="catalytic activity">
    <reaction evidence="8">
        <text>an acyl-CoA + a 1,2-diacyl-sn-glycerol = a triacyl-sn-glycerol + CoA</text>
        <dbReference type="Rhea" id="RHEA:10868"/>
        <dbReference type="ChEBI" id="CHEBI:17815"/>
        <dbReference type="ChEBI" id="CHEBI:57287"/>
        <dbReference type="ChEBI" id="CHEBI:58342"/>
        <dbReference type="ChEBI" id="CHEBI:64615"/>
        <dbReference type="EC" id="2.3.1.20"/>
    </reaction>
</comment>
<reference evidence="11" key="1">
    <citation type="submission" date="2022-06" db="EMBL/GenBank/DDBJ databases">
        <title>Genomic Encyclopedia of Archaeal and Bacterial Type Strains, Phase II (KMG-II): from individual species to whole genera.</title>
        <authorList>
            <person name="Goeker M."/>
        </authorList>
    </citation>
    <scope>NUCLEOTIDE SEQUENCE</scope>
    <source>
        <strain evidence="11">DSM 43935</strain>
    </source>
</reference>
<dbReference type="SUPFAM" id="SSF53474">
    <property type="entry name" value="alpha/beta-Hydrolases"/>
    <property type="match status" value="1"/>
</dbReference>
<protein>
    <recommendedName>
        <fullName evidence="7">Acyl-CoA:diacylglycerol acyltransferase</fullName>
        <ecNumber evidence="3">2.3.1.122</ecNumber>
        <ecNumber evidence="4">2.3.1.20</ecNumber>
    </recommendedName>
</protein>